<dbReference type="OrthoDB" id="5565437at2"/>
<reference evidence="1 2" key="1">
    <citation type="submission" date="2019-04" db="EMBL/GenBank/DDBJ databases">
        <title>Reference strain of H23.</title>
        <authorList>
            <person name="Luo X."/>
        </authorList>
    </citation>
    <scope>NUCLEOTIDE SEQUENCE [LARGE SCALE GENOMIC DNA]</scope>
    <source>
        <strain evidence="1 2">H23</strain>
    </source>
</reference>
<comment type="caution">
    <text evidence="1">The sequence shown here is derived from an EMBL/GenBank/DDBJ whole genome shotgun (WGS) entry which is preliminary data.</text>
</comment>
<name>A0A4U5JJB2_9GAMM</name>
<keyword evidence="2" id="KW-1185">Reference proteome</keyword>
<gene>
    <name evidence="1" type="ORF">FCE95_16130</name>
</gene>
<evidence type="ECO:0000313" key="1">
    <source>
        <dbReference type="EMBL" id="TKR29650.1"/>
    </source>
</evidence>
<dbReference type="GO" id="GO:0044877">
    <property type="term" value="F:protein-containing complex binding"/>
    <property type="evidence" value="ECO:0007669"/>
    <property type="project" value="TreeGrafter"/>
</dbReference>
<dbReference type="RefSeq" id="WP_137268053.1">
    <property type="nucleotide sequence ID" value="NZ_SZUA01000003.1"/>
</dbReference>
<dbReference type="InterPro" id="IPR051207">
    <property type="entry name" value="ComplexI_NDUFA9_subunit"/>
</dbReference>
<accession>A0A4U5JJB2</accession>
<dbReference type="InterPro" id="IPR036291">
    <property type="entry name" value="NAD(P)-bd_dom_sf"/>
</dbReference>
<organism evidence="1 2">
    <name type="scientific">Luteimonas gilva</name>
    <dbReference type="NCBI Taxonomy" id="2572684"/>
    <lineage>
        <taxon>Bacteria</taxon>
        <taxon>Pseudomonadati</taxon>
        <taxon>Pseudomonadota</taxon>
        <taxon>Gammaproteobacteria</taxon>
        <taxon>Lysobacterales</taxon>
        <taxon>Lysobacteraceae</taxon>
        <taxon>Luteimonas</taxon>
    </lineage>
</organism>
<protein>
    <submittedName>
        <fullName evidence="1">Nucleoside-diphosphate sugar epimerase</fullName>
    </submittedName>
</protein>
<dbReference type="Proteomes" id="UP000308707">
    <property type="component" value="Unassembled WGS sequence"/>
</dbReference>
<dbReference type="AlphaFoldDB" id="A0A4U5JJB2"/>
<dbReference type="PANTHER" id="PTHR12126:SF11">
    <property type="entry name" value="NADH DEHYDROGENASE [UBIQUINONE] 1 ALPHA SUBCOMPLEX SUBUNIT 9, MITOCHONDRIAL"/>
    <property type="match status" value="1"/>
</dbReference>
<sequence length="288" mass="31001">MRTALVFGGSGQIGLPLLDLLHDDGWRVIAVSRGDRSDQPGLQWLKGDLNDTPGLPRHADAVFSCGPLDLFSHWYARAALETPRVIAFGSTSVEVKRGSSDPAERETAARLREAERVLFDASQARGTGATVLRPTLVYGAGRDMTLSRIARTAQRFGRFALPRGAVGLRQPAHVGDLAVAAYAVVGAPGTHGRAYALPGGETLPYREMVRRTLAVLRPPPRLFELPSPLFNLLLAAAHAAGHARGFGEAAVARMRSDLVFDAGPAQRDFGYAPRPFRPTADMFASRET</sequence>
<evidence type="ECO:0000313" key="2">
    <source>
        <dbReference type="Proteomes" id="UP000308707"/>
    </source>
</evidence>
<dbReference type="Gene3D" id="3.40.50.720">
    <property type="entry name" value="NAD(P)-binding Rossmann-like Domain"/>
    <property type="match status" value="1"/>
</dbReference>
<proteinExistence type="predicted"/>
<dbReference type="EMBL" id="SZUA01000003">
    <property type="protein sequence ID" value="TKR29650.1"/>
    <property type="molecule type" value="Genomic_DNA"/>
</dbReference>
<dbReference type="PANTHER" id="PTHR12126">
    <property type="entry name" value="NADH-UBIQUINONE OXIDOREDUCTASE 39 KDA SUBUNIT-RELATED"/>
    <property type="match status" value="1"/>
</dbReference>
<dbReference type="SUPFAM" id="SSF51735">
    <property type="entry name" value="NAD(P)-binding Rossmann-fold domains"/>
    <property type="match status" value="1"/>
</dbReference>